<dbReference type="Proteomes" id="UP000772618">
    <property type="component" value="Unassembled WGS sequence"/>
</dbReference>
<protein>
    <submittedName>
        <fullName evidence="2">DUF1080 domain-containing protein</fullName>
    </submittedName>
</protein>
<gene>
    <name evidence="2" type="ORF">KK060_21705</name>
</gene>
<reference evidence="2 3" key="1">
    <citation type="submission" date="2021-05" db="EMBL/GenBank/DDBJ databases">
        <title>A Polyphasic approach of four new species of the genus Ohtaekwangia: Ohtaekwangia histidinii sp. nov., Ohtaekwangia cretensis sp. nov., Ohtaekwangia indiensis sp. nov., Ohtaekwangia reichenbachii sp. nov. from diverse environment.</title>
        <authorList>
            <person name="Octaviana S."/>
        </authorList>
    </citation>
    <scope>NUCLEOTIDE SEQUENCE [LARGE SCALE GENOMIC DNA]</scope>
    <source>
        <strain evidence="2 3">PWU20</strain>
    </source>
</reference>
<dbReference type="RefSeq" id="WP_254156324.1">
    <property type="nucleotide sequence ID" value="NZ_JAHESD010000073.1"/>
</dbReference>
<evidence type="ECO:0000259" key="1">
    <source>
        <dbReference type="Pfam" id="PF06439"/>
    </source>
</evidence>
<evidence type="ECO:0000313" key="2">
    <source>
        <dbReference type="EMBL" id="MBT1705922.1"/>
    </source>
</evidence>
<dbReference type="PROSITE" id="PS51257">
    <property type="entry name" value="PROKAR_LIPOPROTEIN"/>
    <property type="match status" value="1"/>
</dbReference>
<accession>A0ABS5VYJ6</accession>
<comment type="caution">
    <text evidence="2">The sequence shown here is derived from an EMBL/GenBank/DDBJ whole genome shotgun (WGS) entry which is preliminary data.</text>
</comment>
<organism evidence="2 3">
    <name type="scientific">Chryseosolibacter indicus</name>
    <dbReference type="NCBI Taxonomy" id="2782351"/>
    <lineage>
        <taxon>Bacteria</taxon>
        <taxon>Pseudomonadati</taxon>
        <taxon>Bacteroidota</taxon>
        <taxon>Cytophagia</taxon>
        <taxon>Cytophagales</taxon>
        <taxon>Chryseotaleaceae</taxon>
        <taxon>Chryseosolibacter</taxon>
    </lineage>
</organism>
<dbReference type="Gene3D" id="2.60.120.560">
    <property type="entry name" value="Exo-inulinase, domain 1"/>
    <property type="match status" value="1"/>
</dbReference>
<feature type="domain" description="3-keto-alpha-glucoside-1,2-lyase/3-keto-2-hydroxy-glucal hydratase" evidence="1">
    <location>
        <begin position="55"/>
        <end position="253"/>
    </location>
</feature>
<dbReference type="EMBL" id="JAHESD010000073">
    <property type="protein sequence ID" value="MBT1705922.1"/>
    <property type="molecule type" value="Genomic_DNA"/>
</dbReference>
<dbReference type="InterPro" id="IPR010496">
    <property type="entry name" value="AL/BT2_dom"/>
</dbReference>
<proteinExistence type="predicted"/>
<dbReference type="Pfam" id="PF06439">
    <property type="entry name" value="3keto-disac_hyd"/>
    <property type="match status" value="1"/>
</dbReference>
<keyword evidence="3" id="KW-1185">Reference proteome</keyword>
<evidence type="ECO:0000313" key="3">
    <source>
        <dbReference type="Proteomes" id="UP000772618"/>
    </source>
</evidence>
<name>A0ABS5VYJ6_9BACT</name>
<sequence>MIKNKIIVALFFFAACQSTKQESKPETDSSAIASPETPVAGMIPNQLTEEQVAEGWELLFNGKDTEGWRFYKGKENDSWEVVDGTLHCKPAAAATKRADLMTVNQYENFELSFDWKIAEKGNSGVMYRVTEEFNEPYLSGPEYQVIDDKGYPNEVRDTQTTGSNYDMHAAPTGKPINPVGEWNNSKIVVTGNKVQHWLNGVQLFEYELGSDDWKQRKAGSKWKDAAGYGMAQKGHIDFQDHGTEAWFRNIKIKNL</sequence>